<proteinExistence type="predicted"/>
<dbReference type="AlphaFoldDB" id="A0ABD0L7D2"/>
<comment type="caution">
    <text evidence="1">The sequence shown here is derived from an EMBL/GenBank/DDBJ whole genome shotgun (WGS) entry which is preliminary data.</text>
</comment>
<organism evidence="1 2">
    <name type="scientific">Batillaria attramentaria</name>
    <dbReference type="NCBI Taxonomy" id="370345"/>
    <lineage>
        <taxon>Eukaryota</taxon>
        <taxon>Metazoa</taxon>
        <taxon>Spiralia</taxon>
        <taxon>Lophotrochozoa</taxon>
        <taxon>Mollusca</taxon>
        <taxon>Gastropoda</taxon>
        <taxon>Caenogastropoda</taxon>
        <taxon>Sorbeoconcha</taxon>
        <taxon>Cerithioidea</taxon>
        <taxon>Batillariidae</taxon>
        <taxon>Batillaria</taxon>
    </lineage>
</organism>
<name>A0ABD0L7D2_9CAEN</name>
<evidence type="ECO:0000313" key="2">
    <source>
        <dbReference type="Proteomes" id="UP001519460"/>
    </source>
</evidence>
<sequence>MRLRETVIAHLNWLHGQLQQLMDVVSKQVFFCRQSRHGFPPPPSTLLLPSVSERASSDLVTWPTSSVSWAESAGRQPVAHLVPSAGVWRRECGEFWQWN</sequence>
<dbReference type="Proteomes" id="UP001519460">
    <property type="component" value="Unassembled WGS sequence"/>
</dbReference>
<evidence type="ECO:0000313" key="1">
    <source>
        <dbReference type="EMBL" id="KAK7495245.1"/>
    </source>
</evidence>
<keyword evidence="2" id="KW-1185">Reference proteome</keyword>
<gene>
    <name evidence="1" type="ORF">BaRGS_00013427</name>
</gene>
<protein>
    <submittedName>
        <fullName evidence="1">Uncharacterized protein</fullName>
    </submittedName>
</protein>
<dbReference type="EMBL" id="JACVVK020000076">
    <property type="protein sequence ID" value="KAK7495245.1"/>
    <property type="molecule type" value="Genomic_DNA"/>
</dbReference>
<accession>A0ABD0L7D2</accession>
<reference evidence="1 2" key="1">
    <citation type="journal article" date="2023" name="Sci. Data">
        <title>Genome assembly of the Korean intertidal mud-creeper Batillaria attramentaria.</title>
        <authorList>
            <person name="Patra A.K."/>
            <person name="Ho P.T."/>
            <person name="Jun S."/>
            <person name="Lee S.J."/>
            <person name="Kim Y."/>
            <person name="Won Y.J."/>
        </authorList>
    </citation>
    <scope>NUCLEOTIDE SEQUENCE [LARGE SCALE GENOMIC DNA]</scope>
    <source>
        <strain evidence="1">Wonlab-2016</strain>
    </source>
</reference>